<evidence type="ECO:0000313" key="3">
    <source>
        <dbReference type="Proteomes" id="UP000324974"/>
    </source>
</evidence>
<dbReference type="Proteomes" id="UP000324974">
    <property type="component" value="Chromosome"/>
</dbReference>
<dbReference type="EMBL" id="CP042425">
    <property type="protein sequence ID" value="QEL17279.1"/>
    <property type="molecule type" value="Genomic_DNA"/>
</dbReference>
<dbReference type="Gene3D" id="1.10.1660.10">
    <property type="match status" value="1"/>
</dbReference>
<dbReference type="Gene3D" id="3.40.50.280">
    <property type="entry name" value="Cobalamin-binding domain"/>
    <property type="match status" value="1"/>
</dbReference>
<dbReference type="SUPFAM" id="SSF46955">
    <property type="entry name" value="Putative DNA-binding domain"/>
    <property type="match status" value="1"/>
</dbReference>
<feature type="domain" description="B12-binding" evidence="1">
    <location>
        <begin position="175"/>
        <end position="302"/>
    </location>
</feature>
<dbReference type="GO" id="GO:0031419">
    <property type="term" value="F:cobalamin binding"/>
    <property type="evidence" value="ECO:0007669"/>
    <property type="project" value="InterPro"/>
</dbReference>
<organism evidence="2 3">
    <name type="scientific">Limnoglobus roseus</name>
    <dbReference type="NCBI Taxonomy" id="2598579"/>
    <lineage>
        <taxon>Bacteria</taxon>
        <taxon>Pseudomonadati</taxon>
        <taxon>Planctomycetota</taxon>
        <taxon>Planctomycetia</taxon>
        <taxon>Gemmatales</taxon>
        <taxon>Gemmataceae</taxon>
        <taxon>Limnoglobus</taxon>
    </lineage>
</organism>
<evidence type="ECO:0000259" key="1">
    <source>
        <dbReference type="PROSITE" id="PS51332"/>
    </source>
</evidence>
<protein>
    <submittedName>
        <fullName evidence="2">HTH-type transcriptional repressor CarH</fullName>
    </submittedName>
</protein>
<dbReference type="Pfam" id="PF12728">
    <property type="entry name" value="HTH_17"/>
    <property type="match status" value="1"/>
</dbReference>
<dbReference type="PROSITE" id="PS51332">
    <property type="entry name" value="B12_BINDING"/>
    <property type="match status" value="1"/>
</dbReference>
<dbReference type="CDD" id="cd04762">
    <property type="entry name" value="HTH_MerR-trunc"/>
    <property type="match status" value="1"/>
</dbReference>
<gene>
    <name evidence="2" type="primary">carH</name>
    <name evidence="2" type="ORF">PX52LOC_04262</name>
</gene>
<accession>A0A5C1AD44</accession>
<proteinExistence type="predicted"/>
<dbReference type="InterPro" id="IPR010093">
    <property type="entry name" value="SinI_DNA-bd"/>
</dbReference>
<dbReference type="AlphaFoldDB" id="A0A5C1AD44"/>
<dbReference type="KEGG" id="lrs:PX52LOC_04262"/>
<dbReference type="InterPro" id="IPR003759">
    <property type="entry name" value="Cbl-bd_cap"/>
</dbReference>
<dbReference type="InterPro" id="IPR009061">
    <property type="entry name" value="DNA-bd_dom_put_sf"/>
</dbReference>
<dbReference type="InterPro" id="IPR041657">
    <property type="entry name" value="HTH_17"/>
</dbReference>
<dbReference type="InterPro" id="IPR036724">
    <property type="entry name" value="Cobalamin-bd_sf"/>
</dbReference>
<dbReference type="Gene3D" id="1.10.1240.10">
    <property type="entry name" value="Methionine synthase domain"/>
    <property type="match status" value="1"/>
</dbReference>
<dbReference type="RefSeq" id="WP_168219118.1">
    <property type="nucleotide sequence ID" value="NZ_CP042425.1"/>
</dbReference>
<dbReference type="Pfam" id="PF02607">
    <property type="entry name" value="B12-binding_2"/>
    <property type="match status" value="1"/>
</dbReference>
<dbReference type="InterPro" id="IPR006158">
    <property type="entry name" value="Cobalamin-bd"/>
</dbReference>
<keyword evidence="3" id="KW-1185">Reference proteome</keyword>
<dbReference type="GO" id="GO:0046872">
    <property type="term" value="F:metal ion binding"/>
    <property type="evidence" value="ECO:0007669"/>
    <property type="project" value="InterPro"/>
</dbReference>
<dbReference type="GO" id="GO:0003677">
    <property type="term" value="F:DNA binding"/>
    <property type="evidence" value="ECO:0007669"/>
    <property type="project" value="InterPro"/>
</dbReference>
<sequence length="311" mass="34058">MDRLPDPPPDPGSSYLSTEQVAKAVGVSVTTIKRWVDEGILPAHKTPGGHRKLVLADVLRLTREGELPPADPCELLKPTTRGDSAEPAYFQRQLEDAIRRIDGGQIRAILRAAYQSRVPMAALADRVIAPAMRFVGHEWELNRVDVATEHRITQAVVASMYELRGLILANATRNRPVAIGGAIEGDHYVLPTLMAKLTLLEAGWDAVNVGPNTPAAALIATIERLKPKLVWVSVSHVPVVDDFERDYKHLYYAAHARGVAVALGGRALTPELRARLPYTTFGDGMTQLAAFARSLHPLPQRPKRGRPAKKL</sequence>
<dbReference type="NCBIfam" id="TIGR01764">
    <property type="entry name" value="excise"/>
    <property type="match status" value="1"/>
</dbReference>
<dbReference type="InterPro" id="IPR036594">
    <property type="entry name" value="Meth_synthase_dom"/>
</dbReference>
<evidence type="ECO:0000313" key="2">
    <source>
        <dbReference type="EMBL" id="QEL17279.1"/>
    </source>
</evidence>
<dbReference type="SUPFAM" id="SSF52242">
    <property type="entry name" value="Cobalamin (vitamin B12)-binding domain"/>
    <property type="match status" value="1"/>
</dbReference>
<name>A0A5C1AD44_9BACT</name>
<reference evidence="3" key="1">
    <citation type="submission" date="2019-08" db="EMBL/GenBank/DDBJ databases">
        <title>Limnoglobus roseus gen. nov., sp. nov., a novel freshwater planctomycete with a giant genome from the family Gemmataceae.</title>
        <authorList>
            <person name="Kulichevskaya I.S."/>
            <person name="Naumoff D.G."/>
            <person name="Miroshnikov K."/>
            <person name="Ivanova A."/>
            <person name="Philippov D.A."/>
            <person name="Hakobyan A."/>
            <person name="Rijpstra I.C."/>
            <person name="Sinninghe Damste J.S."/>
            <person name="Liesack W."/>
            <person name="Dedysh S.N."/>
        </authorList>
    </citation>
    <scope>NUCLEOTIDE SEQUENCE [LARGE SCALE GENOMIC DNA]</scope>
    <source>
        <strain evidence="3">PX52</strain>
    </source>
</reference>